<comment type="subcellular location">
    <subcellularLocation>
        <location evidence="1">Cell membrane</location>
        <topology evidence="1">Single-pass membrane protein</topology>
    </subcellularLocation>
</comment>
<proteinExistence type="inferred from homology"/>
<evidence type="ECO:0000313" key="11">
    <source>
        <dbReference type="EMBL" id="AUM75013.1"/>
    </source>
</evidence>
<dbReference type="SUPFAM" id="SSF103088">
    <property type="entry name" value="OmpA-like"/>
    <property type="match status" value="1"/>
</dbReference>
<protein>
    <submittedName>
        <fullName evidence="11">Chemotaxis protein MotB</fullName>
    </submittedName>
</protein>
<reference evidence="12" key="1">
    <citation type="submission" date="2017-12" db="EMBL/GenBank/DDBJ databases">
        <title>Genomic analysis of Paracoccus sp. CBA4604.</title>
        <authorList>
            <person name="Roh S.W."/>
            <person name="Kim J.Y."/>
            <person name="Kim J.S."/>
        </authorList>
    </citation>
    <scope>NUCLEOTIDE SEQUENCE [LARGE SCALE GENOMIC DNA]</scope>
    <source>
        <strain evidence="12">CBA4604</strain>
    </source>
</reference>
<dbReference type="Gene3D" id="3.30.1330.60">
    <property type="entry name" value="OmpA-like domain"/>
    <property type="match status" value="1"/>
</dbReference>
<keyword evidence="12" id="KW-1185">Reference proteome</keyword>
<dbReference type="Pfam" id="PF00691">
    <property type="entry name" value="OmpA"/>
    <property type="match status" value="1"/>
</dbReference>
<accession>A0A2K9MHB3</accession>
<keyword evidence="4 9" id="KW-0812">Transmembrane</keyword>
<dbReference type="EMBL" id="CP025583">
    <property type="protein sequence ID" value="AUM75013.1"/>
    <property type="molecule type" value="Genomic_DNA"/>
</dbReference>
<dbReference type="InterPro" id="IPR025713">
    <property type="entry name" value="MotB-like_N_dom"/>
</dbReference>
<dbReference type="Pfam" id="PF13677">
    <property type="entry name" value="MotB_plug"/>
    <property type="match status" value="1"/>
</dbReference>
<evidence type="ECO:0000256" key="4">
    <source>
        <dbReference type="ARBA" id="ARBA00022692"/>
    </source>
</evidence>
<keyword evidence="5 9" id="KW-1133">Transmembrane helix</keyword>
<feature type="region of interest" description="Disordered" evidence="8">
    <location>
        <begin position="71"/>
        <end position="91"/>
    </location>
</feature>
<evidence type="ECO:0000256" key="2">
    <source>
        <dbReference type="ARBA" id="ARBA00008914"/>
    </source>
</evidence>
<name>A0A2K9MHB3_9RHOB</name>
<organism evidence="11 12">
    <name type="scientific">Paracoccus jeotgali</name>
    <dbReference type="NCBI Taxonomy" id="2065379"/>
    <lineage>
        <taxon>Bacteria</taxon>
        <taxon>Pseudomonadati</taxon>
        <taxon>Pseudomonadota</taxon>
        <taxon>Alphaproteobacteria</taxon>
        <taxon>Rhodobacterales</taxon>
        <taxon>Paracoccaceae</taxon>
        <taxon>Paracoccus</taxon>
    </lineage>
</organism>
<keyword evidence="6 7" id="KW-0472">Membrane</keyword>
<keyword evidence="3" id="KW-1003">Cell membrane</keyword>
<evidence type="ECO:0000256" key="6">
    <source>
        <dbReference type="ARBA" id="ARBA00023136"/>
    </source>
</evidence>
<evidence type="ECO:0000256" key="7">
    <source>
        <dbReference type="PROSITE-ProRule" id="PRU00473"/>
    </source>
</evidence>
<evidence type="ECO:0000313" key="12">
    <source>
        <dbReference type="Proteomes" id="UP000234882"/>
    </source>
</evidence>
<gene>
    <name evidence="11" type="ORF">CYR75_12630</name>
</gene>
<dbReference type="GO" id="GO:0005886">
    <property type="term" value="C:plasma membrane"/>
    <property type="evidence" value="ECO:0007669"/>
    <property type="project" value="UniProtKB-SubCell"/>
</dbReference>
<feature type="domain" description="OmpA-like" evidence="10">
    <location>
        <begin position="136"/>
        <end position="251"/>
    </location>
</feature>
<dbReference type="PANTHER" id="PTHR30329">
    <property type="entry name" value="STATOR ELEMENT OF FLAGELLAR MOTOR COMPLEX"/>
    <property type="match status" value="1"/>
</dbReference>
<dbReference type="InterPro" id="IPR036737">
    <property type="entry name" value="OmpA-like_sf"/>
</dbReference>
<dbReference type="InterPro" id="IPR006665">
    <property type="entry name" value="OmpA-like"/>
</dbReference>
<evidence type="ECO:0000256" key="1">
    <source>
        <dbReference type="ARBA" id="ARBA00004162"/>
    </source>
</evidence>
<comment type="similarity">
    <text evidence="2">Belongs to the MotB family.</text>
</comment>
<dbReference type="PROSITE" id="PS51123">
    <property type="entry name" value="OMPA_2"/>
    <property type="match status" value="1"/>
</dbReference>
<dbReference type="AlphaFoldDB" id="A0A2K9MHB3"/>
<dbReference type="OrthoDB" id="7170686at2"/>
<dbReference type="RefSeq" id="WP_101500358.1">
    <property type="nucleotide sequence ID" value="NZ_CP025583.1"/>
</dbReference>
<feature type="transmembrane region" description="Helical" evidence="9">
    <location>
        <begin position="30"/>
        <end position="49"/>
    </location>
</feature>
<dbReference type="InterPro" id="IPR050330">
    <property type="entry name" value="Bact_OuterMem_StrucFunc"/>
</dbReference>
<evidence type="ECO:0000256" key="8">
    <source>
        <dbReference type="SAM" id="MobiDB-lite"/>
    </source>
</evidence>
<evidence type="ECO:0000256" key="9">
    <source>
        <dbReference type="SAM" id="Phobius"/>
    </source>
</evidence>
<dbReference type="KEGG" id="paru:CYR75_12630"/>
<evidence type="ECO:0000259" key="10">
    <source>
        <dbReference type="PROSITE" id="PS51123"/>
    </source>
</evidence>
<evidence type="ECO:0000256" key="3">
    <source>
        <dbReference type="ARBA" id="ARBA00022475"/>
    </source>
</evidence>
<sequence>MSSRKGNAPVVIKRISAEPEAGHHGGAWKVAYADFVTAMMAFFLLMWLLNATTEQQREGLADYFNPTLIRSSSGQGGDGETEGQGRGESAETAKALNPLDALHDHIQNELNGIGAESMQMQNILRHVVTRVTDEGLVIQLGDLVDQPLFDEDSAQPSLALRQLSGVVARVISRTRNQIAIAGHVKSYPAMLSGSPMWDLSYQRADAVRLLLESRGLPLQRIQRVTGHADRHALPADPAAASNNRIEVILLK</sequence>
<evidence type="ECO:0000256" key="5">
    <source>
        <dbReference type="ARBA" id="ARBA00022989"/>
    </source>
</evidence>
<dbReference type="Proteomes" id="UP000234882">
    <property type="component" value="Chromosome"/>
</dbReference>
<dbReference type="PANTHER" id="PTHR30329:SF21">
    <property type="entry name" value="LIPOPROTEIN YIAD-RELATED"/>
    <property type="match status" value="1"/>
</dbReference>